<protein>
    <submittedName>
        <fullName evidence="1">Uncharacterized protein</fullName>
    </submittedName>
</protein>
<gene>
    <name evidence="1" type="ORF">EZH24_02900</name>
</gene>
<comment type="caution">
    <text evidence="1">The sequence shown here is derived from an EMBL/GenBank/DDBJ whole genome shotgun (WGS) entry which is preliminary data.</text>
</comment>
<evidence type="ECO:0000313" key="2">
    <source>
        <dbReference type="Proteomes" id="UP000310168"/>
    </source>
</evidence>
<proteinExistence type="predicted"/>
<dbReference type="PROSITE" id="PS51257">
    <property type="entry name" value="PROKAR_LIPOPROTEIN"/>
    <property type="match status" value="1"/>
</dbReference>
<name>A0ABY2TTU7_9SPIR</name>
<keyword evidence="2" id="KW-1185">Reference proteome</keyword>
<dbReference type="RefSeq" id="WP_137997631.1">
    <property type="nucleotide sequence ID" value="NZ_SJDU01000043.1"/>
</dbReference>
<dbReference type="EMBL" id="SJDU01000043">
    <property type="protein sequence ID" value="TKZ35888.1"/>
    <property type="molecule type" value="Genomic_DNA"/>
</dbReference>
<evidence type="ECO:0000313" key="1">
    <source>
        <dbReference type="EMBL" id="TKZ35888.1"/>
    </source>
</evidence>
<sequence>MTKRCLKLKFKVLLLVLIAIVMVAGVVSCKKRSQLPVNDFSTEIDEDTGLIGDDGNVITTITNYITNYITNKKFTTIFITNREYHTNWIIYKTNIINEKDIIYTNYVYIEKIITNQIEIITNLTPDPKYYVSRYHNSMKYKVYAPFSGIGPEGEYKYTNVSYMDTDTLSALWKNMMKMKSFSGQELVIRNRGTGTYFYFDENADIIWSKNIIWNDKSDVILKKFVQGIIIRHICGNDTKGHYAIAGLYRLTKPSSVLRGWDDTGVNLLQGYNFRIERVDGEYDIVVMNPGHVVNGSEYGLEIYNTSGYDNFRYSQGGNGYYEERPEVYMSKITHVSELWKNYRPWELYDLSFKIMKR</sequence>
<reference evidence="1 2" key="1">
    <citation type="journal article" date="2019" name="Anaerobe">
        <title>Brachyspira catarrhinii sp. nov., an anaerobic intestinal spirochaete isolated from vervet monkeys may have been misidentified as Brachyspira aalborgi in previous studies.</title>
        <authorList>
            <person name="Phillips N.D."/>
            <person name="La T."/>
            <person name="Hampson D.J."/>
        </authorList>
    </citation>
    <scope>NUCLEOTIDE SEQUENCE [LARGE SCALE GENOMIC DNA]</scope>
    <source>
        <strain evidence="1 2">Z12</strain>
    </source>
</reference>
<accession>A0ABY2TTU7</accession>
<dbReference type="Proteomes" id="UP000310168">
    <property type="component" value="Unassembled WGS sequence"/>
</dbReference>
<organism evidence="1 2">
    <name type="scientific">Brachyspira catarrhinii</name>
    <dbReference type="NCBI Taxonomy" id="2528966"/>
    <lineage>
        <taxon>Bacteria</taxon>
        <taxon>Pseudomonadati</taxon>
        <taxon>Spirochaetota</taxon>
        <taxon>Spirochaetia</taxon>
        <taxon>Brachyspirales</taxon>
        <taxon>Brachyspiraceae</taxon>
        <taxon>Brachyspira</taxon>
    </lineage>
</organism>